<dbReference type="InterPro" id="IPR005554">
    <property type="entry name" value="NOL6/Upt22"/>
</dbReference>
<dbReference type="GO" id="GO:0006364">
    <property type="term" value="P:rRNA processing"/>
    <property type="evidence" value="ECO:0007669"/>
    <property type="project" value="TreeGrafter"/>
</dbReference>
<evidence type="ECO:0000259" key="15">
    <source>
        <dbReference type="Pfam" id="PF17405"/>
    </source>
</evidence>
<keyword evidence="7 10" id="KW-0539">Nucleus</keyword>
<dbReference type="Pfam" id="PF03813">
    <property type="entry name" value="Nrap"/>
    <property type="match status" value="1"/>
</dbReference>
<dbReference type="Gene3D" id="1.10.1410.10">
    <property type="match status" value="2"/>
</dbReference>
<dbReference type="FunFam" id="1.10.1410.10:FF:000006">
    <property type="entry name" value="Nucleolar protein 6"/>
    <property type="match status" value="1"/>
</dbReference>
<dbReference type="EnsemblMetazoa" id="LLOJ008213-RA">
    <property type="protein sequence ID" value="LLOJ008213-PA"/>
    <property type="gene ID" value="LLOJ008213"/>
</dbReference>
<dbReference type="InterPro" id="IPR035369">
    <property type="entry name" value="Nrap_D4"/>
</dbReference>
<comment type="subcellular location">
    <subcellularLocation>
        <location evidence="1">Chromosome</location>
    </subcellularLocation>
    <subcellularLocation>
        <location evidence="2 10">Nucleus</location>
        <location evidence="2 10">Nucleolus</location>
    </subcellularLocation>
</comment>
<evidence type="ECO:0000259" key="14">
    <source>
        <dbReference type="Pfam" id="PF17404"/>
    </source>
</evidence>
<comment type="function">
    <text evidence="8">Part of the small subunit (SSU) processome, first precursor of the small eukaryotic ribosomal subunit. During the assembly of the SSU processome in the nucleolus, many ribosome biogenesis factors, an RNA chaperone and ribosomal proteins associate with the nascent pre-rRNA and work in concert to generate RNA folding, modifications, rearrangements and cleavage as well as targeted degradation of pre-ribosomal RNA by the RNA exosome.</text>
</comment>
<feature type="compositionally biased region" description="Basic and acidic residues" evidence="11">
    <location>
        <begin position="40"/>
        <end position="49"/>
    </location>
</feature>
<comment type="similarity">
    <text evidence="3 10">Belongs to the NRAP family.</text>
</comment>
<dbReference type="VEuPathDB" id="VectorBase:LLOJ008213"/>
<proteinExistence type="inferred from homology"/>
<dbReference type="Pfam" id="PF17405">
    <property type="entry name" value="Nrap_D4"/>
    <property type="match status" value="1"/>
</dbReference>
<feature type="domain" description="Nrap protein" evidence="12">
    <location>
        <begin position="172"/>
        <end position="312"/>
    </location>
</feature>
<dbReference type="AlphaFoldDB" id="A0A1B0CTL3"/>
<evidence type="ECO:0000256" key="11">
    <source>
        <dbReference type="SAM" id="MobiDB-lite"/>
    </source>
</evidence>
<dbReference type="PANTHER" id="PTHR17972">
    <property type="entry name" value="NUCLEOLAR RNA-ASSOCIATED PROTEIN"/>
    <property type="match status" value="1"/>
</dbReference>
<reference evidence="16" key="1">
    <citation type="submission" date="2020-05" db="UniProtKB">
        <authorList>
            <consortium name="EnsemblMetazoa"/>
        </authorList>
    </citation>
    <scope>IDENTIFICATION</scope>
    <source>
        <strain evidence="16">Jacobina</strain>
    </source>
</reference>
<organism evidence="16 17">
    <name type="scientific">Lutzomyia longipalpis</name>
    <name type="common">Sand fly</name>
    <dbReference type="NCBI Taxonomy" id="7200"/>
    <lineage>
        <taxon>Eukaryota</taxon>
        <taxon>Metazoa</taxon>
        <taxon>Ecdysozoa</taxon>
        <taxon>Arthropoda</taxon>
        <taxon>Hexapoda</taxon>
        <taxon>Insecta</taxon>
        <taxon>Pterygota</taxon>
        <taxon>Neoptera</taxon>
        <taxon>Endopterygota</taxon>
        <taxon>Diptera</taxon>
        <taxon>Nematocera</taxon>
        <taxon>Psychodoidea</taxon>
        <taxon>Psychodidae</taxon>
        <taxon>Lutzomyia</taxon>
        <taxon>Lutzomyia</taxon>
    </lineage>
</organism>
<sequence>MSSSEEHSSVFSDSDGDVDPELTQASPKYAPKHKLQGSGDEEKRKRTKWDLKKAPTAEEINVLKESSNLYHSNLFRMQVEEMLKEIAKVQTKHRNYIENWLIDFNKFLMALPAGKEKRSLDDLGWLKKIKLPLDTSFLEETKGTFQFVVPKKSVCVVGSQKLGTILGNHLLVDICIEMPKEFFQTGDYLNMIYHRKRALYLCYILKHLKKKSPELGTQQEFMYARGNPLKPILLLTNPEKNKHVTFAIHLACEEITYKLVRFIPLRNNVRSGVIRGTPTSDVESEQCATPHYNSSILEDFVMLRNEKFILECFEGKQNVRDAAILLKVWLKQRGLDRGYSGFSGYLITILLAHLLHARKLNSNASSYQIIRILWTYLGESAWNEVGKGAKCMQKSEGDNKPSLEDFHKYFRVVFVDSSGFLNLCATLSEDLYKRIRLEAKIALNLLDNSSVNSFHCLFMASIPLCLQYDHFLSIPHNKDIAEAIQKQSSVADTLNYCTFWYPRLQDEISDILRKGLSSRIIAFCPLPCEVKRWDVQQIPGCSAEDSPLTFGFIVHPQEALDVVIKGPQANEPEAVEFRNFWGEKSQLRRFKDGSITEACIWAPSSSSLTRKRMISRDIVFHLLSHHLEMSEESLRESCTYSGNELNCEITAKEKAKGGKYRDGYDTEMMSLHVIQEFDALGKVLRSLEDLPLEITAVQGTSPIFRYCDPIANFPNGYSAQEDGAILFYGKQIYEGVLQLSLSGKWPDSVVAIEKLKQAFYLELMKKLSKNGIKFTRVSMNGIEILKGGFIFRFQVAHAKELALRKQIIVNGIAKQRDSPESVQFERELFILPRLSSALNG</sequence>
<feature type="region of interest" description="Disordered" evidence="11">
    <location>
        <begin position="1"/>
        <end position="49"/>
    </location>
</feature>
<dbReference type="InterPro" id="IPR035367">
    <property type="entry name" value="Nrap_D2"/>
</dbReference>
<dbReference type="Pfam" id="PF17404">
    <property type="entry name" value="Nrap_D3"/>
    <property type="match status" value="1"/>
</dbReference>
<dbReference type="EMBL" id="AJWK01027765">
    <property type="status" value="NOT_ANNOTATED_CDS"/>
    <property type="molecule type" value="Genomic_DNA"/>
</dbReference>
<evidence type="ECO:0000313" key="17">
    <source>
        <dbReference type="Proteomes" id="UP000092461"/>
    </source>
</evidence>
<dbReference type="GO" id="GO:0032545">
    <property type="term" value="C:CURI complex"/>
    <property type="evidence" value="ECO:0007669"/>
    <property type="project" value="TreeGrafter"/>
</dbReference>
<evidence type="ECO:0000313" key="16">
    <source>
        <dbReference type="EnsemblMetazoa" id="LLOJ008213-PA"/>
    </source>
</evidence>
<evidence type="ECO:0000256" key="2">
    <source>
        <dbReference type="ARBA" id="ARBA00004604"/>
    </source>
</evidence>
<comment type="subunit">
    <text evidence="9">Part of the small subunit (SSU) processome, composed of more than 70 proteins and the RNA chaperone small nucleolar RNA (snoRNA) U3.</text>
</comment>
<dbReference type="PANTHER" id="PTHR17972:SF0">
    <property type="entry name" value="NUCLEOLAR PROTEIN 6"/>
    <property type="match status" value="1"/>
</dbReference>
<feature type="domain" description="Nrap protein" evidence="14">
    <location>
        <begin position="466"/>
        <end position="627"/>
    </location>
</feature>
<feature type="domain" description="Nrap protein" evidence="13">
    <location>
        <begin position="319"/>
        <end position="460"/>
    </location>
</feature>
<keyword evidence="17" id="KW-1185">Reference proteome</keyword>
<evidence type="ECO:0000259" key="12">
    <source>
        <dbReference type="Pfam" id="PF03813"/>
    </source>
</evidence>
<feature type="domain" description="Nrap protein" evidence="15">
    <location>
        <begin position="664"/>
        <end position="839"/>
    </location>
</feature>
<dbReference type="Pfam" id="PF17403">
    <property type="entry name" value="Nrap_D2"/>
    <property type="match status" value="1"/>
</dbReference>
<dbReference type="InterPro" id="IPR035082">
    <property type="entry name" value="Nrap_D1"/>
</dbReference>
<name>A0A1B0CTL3_LUTLO</name>
<evidence type="ECO:0000256" key="8">
    <source>
        <dbReference type="ARBA" id="ARBA00035000"/>
    </source>
</evidence>
<evidence type="ECO:0000256" key="9">
    <source>
        <dbReference type="ARBA" id="ARBA00035020"/>
    </source>
</evidence>
<accession>A0A1B0CTL3</accession>
<dbReference type="GO" id="GO:0034456">
    <property type="term" value="C:UTP-C complex"/>
    <property type="evidence" value="ECO:0007669"/>
    <property type="project" value="TreeGrafter"/>
</dbReference>
<keyword evidence="5" id="KW-0158">Chromosome</keyword>
<dbReference type="Proteomes" id="UP000092461">
    <property type="component" value="Unassembled WGS sequence"/>
</dbReference>
<evidence type="ECO:0000256" key="5">
    <source>
        <dbReference type="ARBA" id="ARBA00022454"/>
    </source>
</evidence>
<dbReference type="GO" id="GO:0032040">
    <property type="term" value="C:small-subunit processome"/>
    <property type="evidence" value="ECO:0007669"/>
    <property type="project" value="TreeGrafter"/>
</dbReference>
<evidence type="ECO:0000256" key="3">
    <source>
        <dbReference type="ARBA" id="ARBA00006674"/>
    </source>
</evidence>
<evidence type="ECO:0000256" key="7">
    <source>
        <dbReference type="ARBA" id="ARBA00023242"/>
    </source>
</evidence>
<dbReference type="VEuPathDB" id="VectorBase:LLONM1_010572"/>
<evidence type="ECO:0000256" key="1">
    <source>
        <dbReference type="ARBA" id="ARBA00004286"/>
    </source>
</evidence>
<dbReference type="GO" id="GO:0006409">
    <property type="term" value="P:tRNA export from nucleus"/>
    <property type="evidence" value="ECO:0007669"/>
    <property type="project" value="TreeGrafter"/>
</dbReference>
<protein>
    <recommendedName>
        <fullName evidence="4 10">Nucleolar protein 6</fullName>
    </recommendedName>
</protein>
<dbReference type="SUPFAM" id="SSF81631">
    <property type="entry name" value="PAP/OAS1 substrate-binding domain"/>
    <property type="match status" value="1"/>
</dbReference>
<evidence type="ECO:0000256" key="4">
    <source>
        <dbReference type="ARBA" id="ARBA00016437"/>
    </source>
</evidence>
<dbReference type="GO" id="GO:0005694">
    <property type="term" value="C:chromosome"/>
    <property type="evidence" value="ECO:0007669"/>
    <property type="project" value="UniProtKB-SubCell"/>
</dbReference>
<evidence type="ECO:0000256" key="10">
    <source>
        <dbReference type="RuleBase" id="RU364032"/>
    </source>
</evidence>
<dbReference type="InterPro" id="IPR035368">
    <property type="entry name" value="Nrap_D3"/>
</dbReference>
<evidence type="ECO:0000259" key="13">
    <source>
        <dbReference type="Pfam" id="PF17403"/>
    </source>
</evidence>
<dbReference type="GO" id="GO:0003723">
    <property type="term" value="F:RNA binding"/>
    <property type="evidence" value="ECO:0007669"/>
    <property type="project" value="UniProtKB-KW"/>
</dbReference>
<dbReference type="FunFam" id="1.10.1410.10:FF:000005">
    <property type="entry name" value="Nucleolar protein 6"/>
    <property type="match status" value="1"/>
</dbReference>
<evidence type="ECO:0000256" key="6">
    <source>
        <dbReference type="ARBA" id="ARBA00022884"/>
    </source>
</evidence>
<keyword evidence="6 10" id="KW-0694">RNA-binding</keyword>